<reference evidence="2" key="2">
    <citation type="submission" date="2021-04" db="EMBL/GenBank/DDBJ databases">
        <authorList>
            <person name="Gilroy R."/>
        </authorList>
    </citation>
    <scope>NUCLEOTIDE SEQUENCE</scope>
    <source>
        <strain evidence="2">8470</strain>
    </source>
</reference>
<dbReference type="SUPFAM" id="SSF56935">
    <property type="entry name" value="Porins"/>
    <property type="match status" value="1"/>
</dbReference>
<dbReference type="Proteomes" id="UP000784286">
    <property type="component" value="Unassembled WGS sequence"/>
</dbReference>
<organism evidence="2 3">
    <name type="scientific">Candidatus Phocaeicola excrementipullorum</name>
    <dbReference type="NCBI Taxonomy" id="2838731"/>
    <lineage>
        <taxon>Bacteria</taxon>
        <taxon>Pseudomonadati</taxon>
        <taxon>Bacteroidota</taxon>
        <taxon>Bacteroidia</taxon>
        <taxon>Bacteroidales</taxon>
        <taxon>Bacteroidaceae</taxon>
        <taxon>Phocaeicola</taxon>
    </lineage>
</organism>
<evidence type="ECO:0000313" key="2">
    <source>
        <dbReference type="EMBL" id="MBU3856872.1"/>
    </source>
</evidence>
<comment type="caution">
    <text evidence="2">The sequence shown here is derived from an EMBL/GenBank/DDBJ whole genome shotgun (WGS) entry which is preliminary data.</text>
</comment>
<reference evidence="2" key="1">
    <citation type="journal article" date="2021" name="PeerJ">
        <title>Extensive microbial diversity within the chicken gut microbiome revealed by metagenomics and culture.</title>
        <authorList>
            <person name="Gilroy R."/>
            <person name="Ravi A."/>
            <person name="Getino M."/>
            <person name="Pursley I."/>
            <person name="Horton D.L."/>
            <person name="Alikhan N.F."/>
            <person name="Baker D."/>
            <person name="Gharbi K."/>
            <person name="Hall N."/>
            <person name="Watson M."/>
            <person name="Adriaenssens E.M."/>
            <person name="Foster-Nyarko E."/>
            <person name="Jarju S."/>
            <person name="Secka A."/>
            <person name="Antonio M."/>
            <person name="Oren A."/>
            <person name="Chaudhuri R.R."/>
            <person name="La Ragione R."/>
            <person name="Hildebrand F."/>
            <person name="Pallen M.J."/>
        </authorList>
    </citation>
    <scope>NUCLEOTIDE SEQUENCE</scope>
    <source>
        <strain evidence="2">8470</strain>
    </source>
</reference>
<protein>
    <submittedName>
        <fullName evidence="2">TonB-dependent receptor</fullName>
    </submittedName>
</protein>
<sequence>MKRTCMLYVLLALSVHLPAQHVDREISLQEVEVKAARVIRKADRQTIYPTEVQKNSSSSGYSILQKLALPNIRVDETSCSVSAVDGRGTVQLRINGIIVGRDEMLAADPSSVTRIDFIDNPGVRYGEGIVYVIDIRTRRDDEGYTAGVSLTNALTSKIGNDLVYGKWNRKKSEVSLSYSFGYKDFKGNRMSETADYRLNDGSTYAIRRNDIASRSRSFSNDLQLKYNLADSAGYVFQVSLGARFSHVPDNFNRKQVADGDEAYIATQYKDDASLSPTLDLYFFKQLSARQSLTLSAVGTYISTSFESRYDEGSPYIYNVDGKTCSLTGEAVYENRFKPFSFTAGVNCMLKYTANTYSGDVTSSNPMHNRKAYAFAEIKGTAGPFSYVAGLGGSYLDYRQQEHSYRFWLFRPKVTVGYSPFRELQLKYDFQISEHVSQVAMISSTAVRNNSMEWTLGNPDIRPNSEQEHTFQVSYTRPRFQSFVQAYGKICRRPNMATYIPTSDNQFVYTQINQKEIDVLHLMLYANCWVVPEKLSLGASGTMFRCFNFGNDYTHCRTFYMGSANMQAYWGKFSFSAAFDSGWRFMEGETESFNGSFAQFSASYRHKDLNVSVSWQQPFAGLNRQFLSDVYNRYVRKTTMLHCPDLGNLVSVSISWRISKGRKFREIKRGIQPKVDTDTGILR</sequence>
<feature type="chain" id="PRO_5037646229" evidence="1">
    <location>
        <begin position="22"/>
        <end position="682"/>
    </location>
</feature>
<evidence type="ECO:0000313" key="3">
    <source>
        <dbReference type="Proteomes" id="UP000784286"/>
    </source>
</evidence>
<keyword evidence="2" id="KW-0675">Receptor</keyword>
<keyword evidence="1" id="KW-0732">Signal</keyword>
<accession>A0A948X1U7</accession>
<gene>
    <name evidence="2" type="ORF">H9928_10045</name>
</gene>
<proteinExistence type="predicted"/>
<name>A0A948X1U7_9BACT</name>
<feature type="signal peptide" evidence="1">
    <location>
        <begin position="1"/>
        <end position="21"/>
    </location>
</feature>
<evidence type="ECO:0000256" key="1">
    <source>
        <dbReference type="SAM" id="SignalP"/>
    </source>
</evidence>
<dbReference type="EMBL" id="JAHLFJ010000088">
    <property type="protein sequence ID" value="MBU3856872.1"/>
    <property type="molecule type" value="Genomic_DNA"/>
</dbReference>
<dbReference type="AlphaFoldDB" id="A0A948X1U7"/>